<dbReference type="eggNOG" id="COG1309">
    <property type="taxonomic scope" value="Bacteria"/>
</dbReference>
<evidence type="ECO:0000313" key="5">
    <source>
        <dbReference type="Proteomes" id="UP000019062"/>
    </source>
</evidence>
<dbReference type="InterPro" id="IPR036271">
    <property type="entry name" value="Tet_transcr_reg_TetR-rel_C_sf"/>
</dbReference>
<evidence type="ECO:0000256" key="1">
    <source>
        <dbReference type="ARBA" id="ARBA00023125"/>
    </source>
</evidence>
<sequence>MRERIIKETILQIEEKGFSFTVSDLANGLSTSKRTIYTYFSSKNQLVEEVIQHLFSQIKEQERIIIEDTQLSLLEKIHQILICVPKQFELLDVRLLADLKKYHYEEWIKLDRFLKEEWDSVVYLMEQAIKENLIKSINISLFIEVYLGAINQIYQSKFASKNEMAVGEVFQSVVDMLLQGIINERRND</sequence>
<dbReference type="RefSeq" id="WP_038189204.1">
    <property type="nucleotide sequence ID" value="NZ_ASQA01000037.1"/>
</dbReference>
<dbReference type="PROSITE" id="PS50977">
    <property type="entry name" value="HTH_TETR_2"/>
    <property type="match status" value="1"/>
</dbReference>
<feature type="DNA-binding region" description="H-T-H motif" evidence="2">
    <location>
        <begin position="21"/>
        <end position="40"/>
    </location>
</feature>
<dbReference type="SUPFAM" id="SSF46689">
    <property type="entry name" value="Homeodomain-like"/>
    <property type="match status" value="1"/>
</dbReference>
<dbReference type="InterPro" id="IPR001647">
    <property type="entry name" value="HTH_TetR"/>
</dbReference>
<evidence type="ECO:0000313" key="4">
    <source>
        <dbReference type="EMBL" id="ETT81428.1"/>
    </source>
</evidence>
<dbReference type="PATRIC" id="fig|1227360.4.peg.3706"/>
<name>W4ELI1_9BACL</name>
<feature type="domain" description="HTH tetR-type" evidence="3">
    <location>
        <begin position="1"/>
        <end position="58"/>
    </location>
</feature>
<dbReference type="Pfam" id="PF00440">
    <property type="entry name" value="TetR_N"/>
    <property type="match status" value="1"/>
</dbReference>
<reference evidence="4 5" key="1">
    <citation type="journal article" date="2014" name="BMC Genomics">
        <title>Genomic comparison of sporeforming bacilli isolated from milk.</title>
        <authorList>
            <person name="Moreno Switt A.I."/>
            <person name="Andrus A.D."/>
            <person name="Ranieri M.L."/>
            <person name="Orsi R.H."/>
            <person name="Ivy R."/>
            <person name="den Bakker H.C."/>
            <person name="Martin N.H."/>
            <person name="Wiedmann M."/>
            <person name="Boor K.J."/>
        </authorList>
    </citation>
    <scope>NUCLEOTIDE SEQUENCE [LARGE SCALE GENOMIC DNA]</scope>
    <source>
        <strain evidence="4 5">FSL R5-213</strain>
    </source>
</reference>
<proteinExistence type="predicted"/>
<dbReference type="Proteomes" id="UP000019062">
    <property type="component" value="Unassembled WGS sequence"/>
</dbReference>
<evidence type="ECO:0000259" key="3">
    <source>
        <dbReference type="PROSITE" id="PS50977"/>
    </source>
</evidence>
<evidence type="ECO:0000256" key="2">
    <source>
        <dbReference type="PROSITE-ProRule" id="PRU00335"/>
    </source>
</evidence>
<organism evidence="4 5">
    <name type="scientific">Viridibacillus arenosi FSL R5-213</name>
    <dbReference type="NCBI Taxonomy" id="1227360"/>
    <lineage>
        <taxon>Bacteria</taxon>
        <taxon>Bacillati</taxon>
        <taxon>Bacillota</taxon>
        <taxon>Bacilli</taxon>
        <taxon>Bacillales</taxon>
        <taxon>Caryophanaceae</taxon>
        <taxon>Viridibacillus</taxon>
    </lineage>
</organism>
<keyword evidence="1 2" id="KW-0238">DNA-binding</keyword>
<dbReference type="Gene3D" id="1.10.357.10">
    <property type="entry name" value="Tetracycline Repressor, domain 2"/>
    <property type="match status" value="1"/>
</dbReference>
<comment type="caution">
    <text evidence="4">The sequence shown here is derived from an EMBL/GenBank/DDBJ whole genome shotgun (WGS) entry which is preliminary data.</text>
</comment>
<protein>
    <submittedName>
        <fullName evidence="4">TetR family transcriptional regulator</fullName>
    </submittedName>
</protein>
<gene>
    <name evidence="4" type="ORF">C176_18237</name>
</gene>
<accession>W4ELI1</accession>
<keyword evidence="5" id="KW-1185">Reference proteome</keyword>
<dbReference type="InterPro" id="IPR009057">
    <property type="entry name" value="Homeodomain-like_sf"/>
</dbReference>
<dbReference type="EMBL" id="ASQA01000037">
    <property type="protein sequence ID" value="ETT81428.1"/>
    <property type="molecule type" value="Genomic_DNA"/>
</dbReference>
<dbReference type="GO" id="GO:0003677">
    <property type="term" value="F:DNA binding"/>
    <property type="evidence" value="ECO:0007669"/>
    <property type="project" value="UniProtKB-UniRule"/>
</dbReference>
<dbReference type="AlphaFoldDB" id="W4ELI1"/>
<dbReference type="SUPFAM" id="SSF48498">
    <property type="entry name" value="Tetracyclin repressor-like, C-terminal domain"/>
    <property type="match status" value="1"/>
</dbReference>